<proteinExistence type="predicted"/>
<evidence type="ECO:0000313" key="2">
    <source>
        <dbReference type="EMBL" id="SDU76661.1"/>
    </source>
</evidence>
<dbReference type="PANTHER" id="PTHR43689">
    <property type="entry name" value="HYDROLASE"/>
    <property type="match status" value="1"/>
</dbReference>
<dbReference type="EMBL" id="LT629791">
    <property type="protein sequence ID" value="SDU76661.1"/>
    <property type="molecule type" value="Genomic_DNA"/>
</dbReference>
<name>A0A1H2L7V4_9ACTN</name>
<dbReference type="SUPFAM" id="SSF53474">
    <property type="entry name" value="alpha/beta-Hydrolases"/>
    <property type="match status" value="1"/>
</dbReference>
<gene>
    <name evidence="2" type="ORF">SAMN04488563_5274</name>
</gene>
<dbReference type="Pfam" id="PF12697">
    <property type="entry name" value="Abhydrolase_6"/>
    <property type="match status" value="1"/>
</dbReference>
<dbReference type="InterPro" id="IPR029058">
    <property type="entry name" value="AB_hydrolase_fold"/>
</dbReference>
<dbReference type="STRING" id="419479.SAMN04488563_5274"/>
<evidence type="ECO:0000259" key="1">
    <source>
        <dbReference type="Pfam" id="PF12697"/>
    </source>
</evidence>
<dbReference type="PANTHER" id="PTHR43689:SF8">
    <property type="entry name" value="ALPHA_BETA-HYDROLASES SUPERFAMILY PROTEIN"/>
    <property type="match status" value="1"/>
</dbReference>
<feature type="domain" description="AB hydrolase-1" evidence="1">
    <location>
        <begin position="77"/>
        <end position="298"/>
    </location>
</feature>
<protein>
    <submittedName>
        <fullName evidence="2">Pimeloyl-ACP methyl ester carboxylesterase</fullName>
    </submittedName>
</protein>
<sequence length="310" mass="33183">MDVPWTLWPVGRLTGACAVGHTGPVPTVYKSPRGQFAVQQWCSDTLARADFPLATASVDTSVGRVSLVSAGHRTPQVVVVPGTNFNAAVTLPWLRALSDRWATTVVDLPGQPGLSDPHRPRSGRMAWYGRVLDEVLTAADLNRVVLVGNSLGAAVALAADSPRIAVRALISPAGVTRLTVDPTLALASARWLVRPTADHARRMLRSFVAPGEEPPETEVAWMTLVATHCHTTLAPPPLPPELLTRRTNRPCIVAVGEHDRFLPPQRLGPALARTMNLDLRVLPGMGHLTTPSHLDDVVPLVAEVADQPLG</sequence>
<organism evidence="2 3">
    <name type="scientific">Jiangella alkaliphila</name>
    <dbReference type="NCBI Taxonomy" id="419479"/>
    <lineage>
        <taxon>Bacteria</taxon>
        <taxon>Bacillati</taxon>
        <taxon>Actinomycetota</taxon>
        <taxon>Actinomycetes</taxon>
        <taxon>Jiangellales</taxon>
        <taxon>Jiangellaceae</taxon>
        <taxon>Jiangella</taxon>
    </lineage>
</organism>
<accession>A0A1H2L7V4</accession>
<dbReference type="AlphaFoldDB" id="A0A1H2L7V4"/>
<dbReference type="Proteomes" id="UP000182977">
    <property type="component" value="Chromosome I"/>
</dbReference>
<evidence type="ECO:0000313" key="3">
    <source>
        <dbReference type="Proteomes" id="UP000182977"/>
    </source>
</evidence>
<keyword evidence="3" id="KW-1185">Reference proteome</keyword>
<reference evidence="3" key="1">
    <citation type="submission" date="2016-10" db="EMBL/GenBank/DDBJ databases">
        <authorList>
            <person name="Varghese N."/>
            <person name="Submissions S."/>
        </authorList>
    </citation>
    <scope>NUCLEOTIDE SEQUENCE [LARGE SCALE GENOMIC DNA]</scope>
    <source>
        <strain evidence="3">DSM 45079</strain>
    </source>
</reference>
<dbReference type="Gene3D" id="3.40.50.1820">
    <property type="entry name" value="alpha/beta hydrolase"/>
    <property type="match status" value="1"/>
</dbReference>
<dbReference type="GO" id="GO:0003824">
    <property type="term" value="F:catalytic activity"/>
    <property type="evidence" value="ECO:0007669"/>
    <property type="project" value="UniProtKB-ARBA"/>
</dbReference>
<dbReference type="InterPro" id="IPR000073">
    <property type="entry name" value="AB_hydrolase_1"/>
</dbReference>